<feature type="domain" description="M23ase beta-sheet core" evidence="2">
    <location>
        <begin position="375"/>
        <end position="463"/>
    </location>
</feature>
<evidence type="ECO:0000313" key="3">
    <source>
        <dbReference type="EMBL" id="GAA1977424.1"/>
    </source>
</evidence>
<keyword evidence="4" id="KW-1185">Reference proteome</keyword>
<feature type="compositionally biased region" description="Low complexity" evidence="1">
    <location>
        <begin position="33"/>
        <end position="42"/>
    </location>
</feature>
<dbReference type="PANTHER" id="PTHR21666">
    <property type="entry name" value="PEPTIDASE-RELATED"/>
    <property type="match status" value="1"/>
</dbReference>
<dbReference type="SUPFAM" id="SSF51261">
    <property type="entry name" value="Duplicated hybrid motif"/>
    <property type="match status" value="1"/>
</dbReference>
<feature type="region of interest" description="Disordered" evidence="1">
    <location>
        <begin position="181"/>
        <end position="253"/>
    </location>
</feature>
<dbReference type="RefSeq" id="WP_344658793.1">
    <property type="nucleotide sequence ID" value="NZ_BAAAQM010000023.1"/>
</dbReference>
<evidence type="ECO:0000256" key="1">
    <source>
        <dbReference type="SAM" id="MobiDB-lite"/>
    </source>
</evidence>
<dbReference type="EMBL" id="BAAAQM010000023">
    <property type="protein sequence ID" value="GAA1977424.1"/>
    <property type="molecule type" value="Genomic_DNA"/>
</dbReference>
<sequence length="491" mass="52361">MAPGAEDSLYGSSDGYQAVNEWSGVYQAQVPQTPQVPQVPHQGGFYEQPAYSEPVQQQQPMMDQSYYESVYAAYAMQQQSAAQVHYEQPQPQPQAFYAQPQYEQPYYEQPQAQPQYDEYNFHHPEFDTGEFEAVFEAPGSTEASYDLLPDGEGAYDAYDGEGYGEGDYLEYEYAGYDDEVDVEGNYRDGYGGYGDDLGEDEPEDTPMRSRSRSGSGSGGSGSGGSGSAATEATGRSGSSGRPFGSGSKPARVPLSGRRTLHAITSTPAAVVGVAAVAVAAVGGLRLPSGHTETAADAAPATPTTNALEQNLLQMRAASANLADRATRSEQRSELAQQQALEKQRLAEMAPKYFLPVQDYILTAGFGDAGARWASLHTGQDFAVPEGTKVVSVTDGTVIEAGWAGAFGYRIVVQHPDGSETWYCHLSVMKVRSGKVAAGQIIALSGDTGNSTGPHLHFEYHPPGTPDPMNGVPGATTAVNPVPFLRSHGLLT</sequence>
<protein>
    <recommendedName>
        <fullName evidence="2">M23ase beta-sheet core domain-containing protein</fullName>
    </recommendedName>
</protein>
<comment type="caution">
    <text evidence="3">The sequence shown here is derived from an EMBL/GenBank/DDBJ whole genome shotgun (WGS) entry which is preliminary data.</text>
</comment>
<dbReference type="Pfam" id="PF01551">
    <property type="entry name" value="Peptidase_M23"/>
    <property type="match status" value="1"/>
</dbReference>
<evidence type="ECO:0000259" key="2">
    <source>
        <dbReference type="Pfam" id="PF01551"/>
    </source>
</evidence>
<feature type="compositionally biased region" description="Low complexity" evidence="1">
    <location>
        <begin position="227"/>
        <end position="247"/>
    </location>
</feature>
<feature type="compositionally biased region" description="Gly residues" evidence="1">
    <location>
        <begin position="215"/>
        <end position="226"/>
    </location>
</feature>
<dbReference type="Proteomes" id="UP001499854">
    <property type="component" value="Unassembled WGS sequence"/>
</dbReference>
<dbReference type="InterPro" id="IPR016047">
    <property type="entry name" value="M23ase_b-sheet_dom"/>
</dbReference>
<dbReference type="CDD" id="cd12797">
    <property type="entry name" value="M23_peptidase"/>
    <property type="match status" value="1"/>
</dbReference>
<accession>A0ABP5DBZ4</accession>
<feature type="region of interest" description="Disordered" evidence="1">
    <location>
        <begin position="33"/>
        <end position="59"/>
    </location>
</feature>
<gene>
    <name evidence="3" type="ORF">GCM10009838_42280</name>
</gene>
<name>A0ABP5DBZ4_9ACTN</name>
<proteinExistence type="predicted"/>
<organism evidence="3 4">
    <name type="scientific">Catenulispora subtropica</name>
    <dbReference type="NCBI Taxonomy" id="450798"/>
    <lineage>
        <taxon>Bacteria</taxon>
        <taxon>Bacillati</taxon>
        <taxon>Actinomycetota</taxon>
        <taxon>Actinomycetes</taxon>
        <taxon>Catenulisporales</taxon>
        <taxon>Catenulisporaceae</taxon>
        <taxon>Catenulispora</taxon>
    </lineage>
</organism>
<dbReference type="PANTHER" id="PTHR21666:SF270">
    <property type="entry name" value="MUREIN HYDROLASE ACTIVATOR ENVC"/>
    <property type="match status" value="1"/>
</dbReference>
<dbReference type="Gene3D" id="2.70.70.10">
    <property type="entry name" value="Glucose Permease (Domain IIA)"/>
    <property type="match status" value="1"/>
</dbReference>
<evidence type="ECO:0000313" key="4">
    <source>
        <dbReference type="Proteomes" id="UP001499854"/>
    </source>
</evidence>
<dbReference type="InterPro" id="IPR011055">
    <property type="entry name" value="Dup_hybrid_motif"/>
</dbReference>
<dbReference type="InterPro" id="IPR050570">
    <property type="entry name" value="Cell_wall_metabolism_enzyme"/>
</dbReference>
<reference evidence="4" key="1">
    <citation type="journal article" date="2019" name="Int. J. Syst. Evol. Microbiol.">
        <title>The Global Catalogue of Microorganisms (GCM) 10K type strain sequencing project: providing services to taxonomists for standard genome sequencing and annotation.</title>
        <authorList>
            <consortium name="The Broad Institute Genomics Platform"/>
            <consortium name="The Broad Institute Genome Sequencing Center for Infectious Disease"/>
            <person name="Wu L."/>
            <person name="Ma J."/>
        </authorList>
    </citation>
    <scope>NUCLEOTIDE SEQUENCE [LARGE SCALE GENOMIC DNA]</scope>
    <source>
        <strain evidence="4">JCM 16013</strain>
    </source>
</reference>